<evidence type="ECO:0000256" key="1">
    <source>
        <dbReference type="SAM" id="MobiDB-lite"/>
    </source>
</evidence>
<dbReference type="EMBL" id="ML992512">
    <property type="protein sequence ID" value="KAF2220479.1"/>
    <property type="molecule type" value="Genomic_DNA"/>
</dbReference>
<dbReference type="AlphaFoldDB" id="A0A6A6G4F9"/>
<dbReference type="Proteomes" id="UP000799538">
    <property type="component" value="Unassembled WGS sequence"/>
</dbReference>
<organism evidence="2 3">
    <name type="scientific">Elsinoe ampelina</name>
    <dbReference type="NCBI Taxonomy" id="302913"/>
    <lineage>
        <taxon>Eukaryota</taxon>
        <taxon>Fungi</taxon>
        <taxon>Dikarya</taxon>
        <taxon>Ascomycota</taxon>
        <taxon>Pezizomycotina</taxon>
        <taxon>Dothideomycetes</taxon>
        <taxon>Dothideomycetidae</taxon>
        <taxon>Myriangiales</taxon>
        <taxon>Elsinoaceae</taxon>
        <taxon>Elsinoe</taxon>
    </lineage>
</organism>
<gene>
    <name evidence="2" type="ORF">BDZ85DRAFT_27384</name>
</gene>
<proteinExistence type="predicted"/>
<dbReference type="PANTHER" id="PTHR31252">
    <property type="entry name" value="DUF4419 DOMAIN-CONTAINING PROTEIN"/>
    <property type="match status" value="1"/>
</dbReference>
<evidence type="ECO:0008006" key="4">
    <source>
        <dbReference type="Google" id="ProtNLM"/>
    </source>
</evidence>
<protein>
    <recommendedName>
        <fullName evidence="4">DUF4419 domain-containing protein</fullName>
    </recommendedName>
</protein>
<sequence length="419" mass="46658">MPVTLNIASHGAEAFKSYFVHTAEELFAGSCERYQTNSSGLIQTSVSQSFLDHNNVSSSTNGFVWAAFQAYSNHHHLVIRPEDVWFAILSQLCFYINAHAEELRHIFVSHEGRKEVEVKAFGTINTVDLGDLAFRMGEALETLVKDPELRSWMMPSFTTTTDTDRIVASILMMGSLQKYFSYLFTLTCGIPSVTLLGEREYWEKILRRLDKLPTFGTEPERFGTLLRPVLKRFVASFDAEPSVDVHDFWTKIAHMTGGSGPYYLSGWLTAFCFWDNDGNLLYRDPQRPVSHREFEGSLAGCELDHTLYHRIDTDQVPSGYAAVPVTVNDNGQIHRTEMVAGSLGILATSGCNDAIQGDSSRKGDTLDTLQSLSGWLMYKVENTDAGQAGTGGPDSDTVGPNDSNEMDIDIEPSTMRDEL</sequence>
<accession>A0A6A6G4F9</accession>
<reference evidence="3" key="1">
    <citation type="journal article" date="2020" name="Stud. Mycol.">
        <title>101 Dothideomycetes genomes: A test case for predicting lifestyles and emergence of pathogens.</title>
        <authorList>
            <person name="Haridas S."/>
            <person name="Albert R."/>
            <person name="Binder M."/>
            <person name="Bloem J."/>
            <person name="LaButti K."/>
            <person name="Salamov A."/>
            <person name="Andreopoulos B."/>
            <person name="Baker S."/>
            <person name="Barry K."/>
            <person name="Bills G."/>
            <person name="Bluhm B."/>
            <person name="Cannon C."/>
            <person name="Castanera R."/>
            <person name="Culley D."/>
            <person name="Daum C."/>
            <person name="Ezra D."/>
            <person name="Gonzalez J."/>
            <person name="Henrissat B."/>
            <person name="Kuo A."/>
            <person name="Liang C."/>
            <person name="Lipzen A."/>
            <person name="Lutzoni F."/>
            <person name="Magnuson J."/>
            <person name="Mondo S."/>
            <person name="Nolan M."/>
            <person name="Ohm R."/>
            <person name="Pangilinan J."/>
            <person name="Park H.-J."/>
            <person name="Ramirez L."/>
            <person name="Alfaro M."/>
            <person name="Sun H."/>
            <person name="Tritt A."/>
            <person name="Yoshinaga Y."/>
            <person name="Zwiers L.-H."/>
            <person name="Turgeon B."/>
            <person name="Goodwin S."/>
            <person name="Spatafora J."/>
            <person name="Crous P."/>
            <person name="Grigoriev I."/>
        </authorList>
    </citation>
    <scope>NUCLEOTIDE SEQUENCE [LARGE SCALE GENOMIC DNA]</scope>
    <source>
        <strain evidence="3">CECT 20119</strain>
    </source>
</reference>
<feature type="region of interest" description="Disordered" evidence="1">
    <location>
        <begin position="384"/>
        <end position="419"/>
    </location>
</feature>
<keyword evidence="3" id="KW-1185">Reference proteome</keyword>
<evidence type="ECO:0000313" key="2">
    <source>
        <dbReference type="EMBL" id="KAF2220479.1"/>
    </source>
</evidence>
<dbReference type="PANTHER" id="PTHR31252:SF11">
    <property type="entry name" value="DUF4419 DOMAIN-CONTAINING PROTEIN"/>
    <property type="match status" value="1"/>
</dbReference>
<dbReference type="Pfam" id="PF14388">
    <property type="entry name" value="DUF4419"/>
    <property type="match status" value="1"/>
</dbReference>
<name>A0A6A6G4F9_9PEZI</name>
<dbReference type="InterPro" id="IPR025533">
    <property type="entry name" value="DUF4419"/>
</dbReference>
<evidence type="ECO:0000313" key="3">
    <source>
        <dbReference type="Proteomes" id="UP000799538"/>
    </source>
</evidence>
<dbReference type="OrthoDB" id="9978173at2759"/>